<evidence type="ECO:0008006" key="2">
    <source>
        <dbReference type="Google" id="ProtNLM"/>
    </source>
</evidence>
<organism evidence="1">
    <name type="scientific">Alloyangia sp. H15</name>
    <dbReference type="NCBI Taxonomy" id="3029062"/>
    <lineage>
        <taxon>Bacteria</taxon>
        <taxon>Pseudomonadati</taxon>
        <taxon>Pseudomonadota</taxon>
        <taxon>Alphaproteobacteria</taxon>
        <taxon>Rhodobacterales</taxon>
        <taxon>Roseobacteraceae</taxon>
        <taxon>Alloyangia</taxon>
    </lineage>
</organism>
<dbReference type="AlphaFoldDB" id="A0AAU8AMU3"/>
<dbReference type="EMBL" id="CP123385">
    <property type="protein sequence ID" value="XCC96264.1"/>
    <property type="molecule type" value="Genomic_DNA"/>
</dbReference>
<dbReference type="RefSeq" id="WP_353475130.1">
    <property type="nucleotide sequence ID" value="NZ_CP123385.1"/>
</dbReference>
<reference evidence="1" key="1">
    <citation type="submission" date="2023-02" db="EMBL/GenBank/DDBJ databases">
        <title>Description and genomic characterization of Salipiger bruguierae sp. nov., isolated from the sediment of mangrove plant Bruguiera sexangula.</title>
        <authorList>
            <person name="Long M."/>
        </authorList>
    </citation>
    <scope>NUCLEOTIDE SEQUENCE</scope>
    <source>
        <strain evidence="1">H15</strain>
    </source>
</reference>
<proteinExistence type="predicted"/>
<accession>A0AAU8AMU3</accession>
<protein>
    <recommendedName>
        <fullName evidence="2">Sulfotransferase family protein</fullName>
    </recommendedName>
</protein>
<gene>
    <name evidence="1" type="ORF">PVT71_16355</name>
</gene>
<evidence type="ECO:0000313" key="1">
    <source>
        <dbReference type="EMBL" id="XCC96264.1"/>
    </source>
</evidence>
<sequence>MISQQFSSIGWQVHRPAPGITRYQVFGERSSGTNFVKRLIGRNTPLVPTEELGWKHGFPQMTAIPGDTLIVCVTRNATDWARSMHAKPWHCPPGMQRLPFAEFLRAEWATLADRPRYFPQVAALGGAGQPLQHDRHPLTGLPFEDLFALRRAKLAGLTSFFNRGCALLFCRLEAVQAEPEAFLAMLRDQFALPEGGPLRPVQKRLGSKFKPAVPEPRPATPAELSLQDMEFLRARLDLGLEAALGYRY</sequence>
<name>A0AAU8AMU3_9RHOB</name>